<dbReference type="Gramene" id="Os01t0310100-01">
    <property type="protein sequence ID" value="Os01t0310100-01"/>
    <property type="gene ID" value="Os01g0310100"/>
</dbReference>
<feature type="compositionally biased region" description="Acidic residues" evidence="1">
    <location>
        <begin position="12"/>
        <end position="21"/>
    </location>
</feature>
<feature type="region of interest" description="Disordered" evidence="1">
    <location>
        <begin position="1"/>
        <end position="43"/>
    </location>
</feature>
<dbReference type="Proteomes" id="UP000059680">
    <property type="component" value="Chromosome 1"/>
</dbReference>
<dbReference type="InParanoid" id="A0A0P0V257"/>
<reference evidence="2 3" key="3">
    <citation type="journal article" date="2013" name="Rice">
        <title>Improvement of the Oryza sativa Nipponbare reference genome using next generation sequence and optical map data.</title>
        <authorList>
            <person name="Kawahara Y."/>
            <person name="de la Bastide M."/>
            <person name="Hamilton J.P."/>
            <person name="Kanamori H."/>
            <person name="McCombie W.R."/>
            <person name="Ouyang S."/>
            <person name="Schwartz D.C."/>
            <person name="Tanaka T."/>
            <person name="Wu J."/>
            <person name="Zhou S."/>
            <person name="Childs K.L."/>
            <person name="Davidson R.M."/>
            <person name="Lin H."/>
            <person name="Quesada-Ocampo L."/>
            <person name="Vaillancourt B."/>
            <person name="Sakai H."/>
            <person name="Lee S.S."/>
            <person name="Kim J."/>
            <person name="Numa H."/>
            <person name="Itoh T."/>
            <person name="Buell C.R."/>
            <person name="Matsumoto T."/>
        </authorList>
    </citation>
    <scope>NUCLEOTIDE SEQUENCE [LARGE SCALE GENOMIC DNA]</scope>
    <source>
        <strain evidence="3">cv. Nipponbare</strain>
    </source>
</reference>
<dbReference type="EMBL" id="AP014957">
    <property type="protein sequence ID" value="BAS71776.1"/>
    <property type="molecule type" value="Genomic_DNA"/>
</dbReference>
<accession>A0A0P0V257</accession>
<evidence type="ECO:0000313" key="3">
    <source>
        <dbReference type="Proteomes" id="UP000059680"/>
    </source>
</evidence>
<protein>
    <submittedName>
        <fullName evidence="2">Os01g0310100 protein</fullName>
    </submittedName>
</protein>
<reference evidence="3" key="1">
    <citation type="journal article" date="2005" name="Nature">
        <title>The map-based sequence of the rice genome.</title>
        <authorList>
            <consortium name="International rice genome sequencing project (IRGSP)"/>
            <person name="Matsumoto T."/>
            <person name="Wu J."/>
            <person name="Kanamori H."/>
            <person name="Katayose Y."/>
            <person name="Fujisawa M."/>
            <person name="Namiki N."/>
            <person name="Mizuno H."/>
            <person name="Yamamoto K."/>
            <person name="Antonio B.A."/>
            <person name="Baba T."/>
            <person name="Sakata K."/>
            <person name="Nagamura Y."/>
            <person name="Aoki H."/>
            <person name="Arikawa K."/>
            <person name="Arita K."/>
            <person name="Bito T."/>
            <person name="Chiden Y."/>
            <person name="Fujitsuka N."/>
            <person name="Fukunaka R."/>
            <person name="Hamada M."/>
            <person name="Harada C."/>
            <person name="Hayashi A."/>
            <person name="Hijishita S."/>
            <person name="Honda M."/>
            <person name="Hosokawa S."/>
            <person name="Ichikawa Y."/>
            <person name="Idonuma A."/>
            <person name="Iijima M."/>
            <person name="Ikeda M."/>
            <person name="Ikeno M."/>
            <person name="Ito K."/>
            <person name="Ito S."/>
            <person name="Ito T."/>
            <person name="Ito Y."/>
            <person name="Ito Y."/>
            <person name="Iwabuchi A."/>
            <person name="Kamiya K."/>
            <person name="Karasawa W."/>
            <person name="Kurita K."/>
            <person name="Katagiri S."/>
            <person name="Kikuta A."/>
            <person name="Kobayashi H."/>
            <person name="Kobayashi N."/>
            <person name="Machita K."/>
            <person name="Maehara T."/>
            <person name="Masukawa M."/>
            <person name="Mizubayashi T."/>
            <person name="Mukai Y."/>
            <person name="Nagasaki H."/>
            <person name="Nagata Y."/>
            <person name="Naito S."/>
            <person name="Nakashima M."/>
            <person name="Nakama Y."/>
            <person name="Nakamichi Y."/>
            <person name="Nakamura M."/>
            <person name="Meguro A."/>
            <person name="Negishi M."/>
            <person name="Ohta I."/>
            <person name="Ohta T."/>
            <person name="Okamoto M."/>
            <person name="Ono N."/>
            <person name="Saji S."/>
            <person name="Sakaguchi M."/>
            <person name="Sakai K."/>
            <person name="Shibata M."/>
            <person name="Shimokawa T."/>
            <person name="Song J."/>
            <person name="Takazaki Y."/>
            <person name="Terasawa K."/>
            <person name="Tsugane M."/>
            <person name="Tsuji K."/>
            <person name="Ueda S."/>
            <person name="Waki K."/>
            <person name="Yamagata H."/>
            <person name="Yamamoto M."/>
            <person name="Yamamoto S."/>
            <person name="Yamane H."/>
            <person name="Yoshiki S."/>
            <person name="Yoshihara R."/>
            <person name="Yukawa K."/>
            <person name="Zhong H."/>
            <person name="Yano M."/>
            <person name="Yuan Q."/>
            <person name="Ouyang S."/>
            <person name="Liu J."/>
            <person name="Jones K.M."/>
            <person name="Gansberger K."/>
            <person name="Moffat K."/>
            <person name="Hill J."/>
            <person name="Bera J."/>
            <person name="Fadrosh D."/>
            <person name="Jin S."/>
            <person name="Johri S."/>
            <person name="Kim M."/>
            <person name="Overton L."/>
            <person name="Reardon M."/>
            <person name="Tsitrin T."/>
            <person name="Vuong H."/>
            <person name="Weaver B."/>
            <person name="Ciecko A."/>
            <person name="Tallon L."/>
            <person name="Jackson J."/>
            <person name="Pai G."/>
            <person name="Aken S.V."/>
            <person name="Utterback T."/>
            <person name="Reidmuller S."/>
            <person name="Feldblyum T."/>
            <person name="Hsiao J."/>
            <person name="Zismann V."/>
            <person name="Iobst S."/>
            <person name="de Vazeille A.R."/>
            <person name="Buell C.R."/>
            <person name="Ying K."/>
            <person name="Li Y."/>
            <person name="Lu T."/>
            <person name="Huang Y."/>
            <person name="Zhao Q."/>
            <person name="Feng Q."/>
            <person name="Zhang L."/>
            <person name="Zhu J."/>
            <person name="Weng Q."/>
            <person name="Mu J."/>
            <person name="Lu Y."/>
            <person name="Fan D."/>
            <person name="Liu Y."/>
            <person name="Guan J."/>
            <person name="Zhang Y."/>
            <person name="Yu S."/>
            <person name="Liu X."/>
            <person name="Zhang Y."/>
            <person name="Hong G."/>
            <person name="Han B."/>
            <person name="Choisne N."/>
            <person name="Demange N."/>
            <person name="Orjeda G."/>
            <person name="Samain S."/>
            <person name="Cattolico L."/>
            <person name="Pelletier E."/>
            <person name="Couloux A."/>
            <person name="Segurens B."/>
            <person name="Wincker P."/>
            <person name="D'Hont A."/>
            <person name="Scarpelli C."/>
            <person name="Weissenbach J."/>
            <person name="Salanoubat M."/>
            <person name="Quetier F."/>
            <person name="Yu Y."/>
            <person name="Kim H.R."/>
            <person name="Rambo T."/>
            <person name="Currie J."/>
            <person name="Collura K."/>
            <person name="Luo M."/>
            <person name="Yang T."/>
            <person name="Ammiraju J.S.S."/>
            <person name="Engler F."/>
            <person name="Soderlund C."/>
            <person name="Wing R.A."/>
            <person name="Palmer L.E."/>
            <person name="de la Bastide M."/>
            <person name="Spiegel L."/>
            <person name="Nascimento L."/>
            <person name="Zutavern T."/>
            <person name="O'Shaughnessy A."/>
            <person name="Dike S."/>
            <person name="Dedhia N."/>
            <person name="Preston R."/>
            <person name="Balija V."/>
            <person name="McCombie W.R."/>
            <person name="Chow T."/>
            <person name="Chen H."/>
            <person name="Chung M."/>
            <person name="Chen C."/>
            <person name="Shaw J."/>
            <person name="Wu H."/>
            <person name="Hsiao K."/>
            <person name="Chao Y."/>
            <person name="Chu M."/>
            <person name="Cheng C."/>
            <person name="Hour A."/>
            <person name="Lee P."/>
            <person name="Lin S."/>
            <person name="Lin Y."/>
            <person name="Liou J."/>
            <person name="Liu S."/>
            <person name="Hsing Y."/>
            <person name="Raghuvanshi S."/>
            <person name="Mohanty A."/>
            <person name="Bharti A.K."/>
            <person name="Gaur A."/>
            <person name="Gupta V."/>
            <person name="Kumar D."/>
            <person name="Ravi V."/>
            <person name="Vij S."/>
            <person name="Kapur A."/>
            <person name="Khurana P."/>
            <person name="Khurana P."/>
            <person name="Khurana J.P."/>
            <person name="Tyagi A.K."/>
            <person name="Gaikwad K."/>
            <person name="Singh A."/>
            <person name="Dalal V."/>
            <person name="Srivastava S."/>
            <person name="Dixit A."/>
            <person name="Pal A.K."/>
            <person name="Ghazi I.A."/>
            <person name="Yadav M."/>
            <person name="Pandit A."/>
            <person name="Bhargava A."/>
            <person name="Sureshbabu K."/>
            <person name="Batra K."/>
            <person name="Sharma T.R."/>
            <person name="Mohapatra T."/>
            <person name="Singh N.K."/>
            <person name="Messing J."/>
            <person name="Nelson A.B."/>
            <person name="Fuks G."/>
            <person name="Kavchok S."/>
            <person name="Keizer G."/>
            <person name="Linton E."/>
            <person name="Llaca V."/>
            <person name="Song R."/>
            <person name="Tanyolac B."/>
            <person name="Young S."/>
            <person name="Ho-Il K."/>
            <person name="Hahn J.H."/>
            <person name="Sangsakoo G."/>
            <person name="Vanavichit A."/>
            <person name="de Mattos Luiz.A.T."/>
            <person name="Zimmer P.D."/>
            <person name="Malone G."/>
            <person name="Dellagostin O."/>
            <person name="de Oliveira A.C."/>
            <person name="Bevan M."/>
            <person name="Bancroft I."/>
            <person name="Minx P."/>
            <person name="Cordum H."/>
            <person name="Wilson R."/>
            <person name="Cheng Z."/>
            <person name="Jin W."/>
            <person name="Jiang J."/>
            <person name="Leong S.A."/>
            <person name="Iwama H."/>
            <person name="Gojobori T."/>
            <person name="Itoh T."/>
            <person name="Niimura Y."/>
            <person name="Fujii Y."/>
            <person name="Habara T."/>
            <person name="Sakai H."/>
            <person name="Sato Y."/>
            <person name="Wilson G."/>
            <person name="Kumar K."/>
            <person name="McCouch S."/>
            <person name="Juretic N."/>
            <person name="Hoen D."/>
            <person name="Wright S."/>
            <person name="Bruskiewich R."/>
            <person name="Bureau T."/>
            <person name="Miyao A."/>
            <person name="Hirochika H."/>
            <person name="Nishikawa T."/>
            <person name="Kadowaki K."/>
            <person name="Sugiura M."/>
            <person name="Burr B."/>
            <person name="Sasaki T."/>
        </authorList>
    </citation>
    <scope>NUCLEOTIDE SEQUENCE [LARGE SCALE GENOMIC DNA]</scope>
    <source>
        <strain evidence="3">cv. Nipponbare</strain>
    </source>
</reference>
<evidence type="ECO:0000256" key="1">
    <source>
        <dbReference type="SAM" id="MobiDB-lite"/>
    </source>
</evidence>
<dbReference type="PaxDb" id="39947-A0A0P0V257"/>
<evidence type="ECO:0000313" key="2">
    <source>
        <dbReference type="EMBL" id="BAS71776.1"/>
    </source>
</evidence>
<sequence>MSGGRSAAREGEEAEEEEVEEYGGGYVRMPQEPEGEAAAAGAGSFLRLPESAGAFDELPRARIVGVSRPDAGDITPMLLSYTVEVQYKQVASI</sequence>
<dbReference type="AlphaFoldDB" id="A0A0P0V257"/>
<keyword evidence="3" id="KW-1185">Reference proteome</keyword>
<name>A0A0P0V257_ORYSJ</name>
<organism evidence="2 3">
    <name type="scientific">Oryza sativa subsp. japonica</name>
    <name type="common">Rice</name>
    <dbReference type="NCBI Taxonomy" id="39947"/>
    <lineage>
        <taxon>Eukaryota</taxon>
        <taxon>Viridiplantae</taxon>
        <taxon>Streptophyta</taxon>
        <taxon>Embryophyta</taxon>
        <taxon>Tracheophyta</taxon>
        <taxon>Spermatophyta</taxon>
        <taxon>Magnoliopsida</taxon>
        <taxon>Liliopsida</taxon>
        <taxon>Poales</taxon>
        <taxon>Poaceae</taxon>
        <taxon>BOP clade</taxon>
        <taxon>Oryzoideae</taxon>
        <taxon>Oryzeae</taxon>
        <taxon>Oryzinae</taxon>
        <taxon>Oryza</taxon>
        <taxon>Oryza sativa</taxon>
    </lineage>
</organism>
<reference evidence="2 3" key="2">
    <citation type="journal article" date="2013" name="Plant Cell Physiol.">
        <title>Rice Annotation Project Database (RAP-DB): an integrative and interactive database for rice genomics.</title>
        <authorList>
            <person name="Sakai H."/>
            <person name="Lee S.S."/>
            <person name="Tanaka T."/>
            <person name="Numa H."/>
            <person name="Kim J."/>
            <person name="Kawahara Y."/>
            <person name="Wakimoto H."/>
            <person name="Yang C.C."/>
            <person name="Iwamoto M."/>
            <person name="Abe T."/>
            <person name="Yamada Y."/>
            <person name="Muto A."/>
            <person name="Inokuchi H."/>
            <person name="Ikemura T."/>
            <person name="Matsumoto T."/>
            <person name="Sasaki T."/>
            <person name="Itoh T."/>
        </authorList>
    </citation>
    <scope>NUCLEOTIDE SEQUENCE [LARGE SCALE GENOMIC DNA]</scope>
    <source>
        <strain evidence="3">cv. Nipponbare</strain>
    </source>
</reference>
<gene>
    <name evidence="2" type="ordered locus">Os01g0310100</name>
    <name evidence="2" type="ORF">OSNPB_010310100</name>
</gene>
<proteinExistence type="predicted"/>
<dbReference type="OMA" id="IWRFRIA"/>
<dbReference type="STRING" id="39947.A0A0P0V257"/>
<dbReference type="eggNOG" id="KOG1329">
    <property type="taxonomic scope" value="Eukaryota"/>
</dbReference>